<protein>
    <submittedName>
        <fullName evidence="1">Uncharacterized protein</fullName>
    </submittedName>
</protein>
<evidence type="ECO:0000313" key="1">
    <source>
        <dbReference type="EMBL" id="PWN54454.1"/>
    </source>
</evidence>
<dbReference type="Proteomes" id="UP000245626">
    <property type="component" value="Unassembled WGS sequence"/>
</dbReference>
<evidence type="ECO:0000313" key="2">
    <source>
        <dbReference type="Proteomes" id="UP000245626"/>
    </source>
</evidence>
<keyword evidence="2" id="KW-1185">Reference proteome</keyword>
<organism evidence="1 2">
    <name type="scientific">Violaceomyces palustris</name>
    <dbReference type="NCBI Taxonomy" id="1673888"/>
    <lineage>
        <taxon>Eukaryota</taxon>
        <taxon>Fungi</taxon>
        <taxon>Dikarya</taxon>
        <taxon>Basidiomycota</taxon>
        <taxon>Ustilaginomycotina</taxon>
        <taxon>Ustilaginomycetes</taxon>
        <taxon>Violaceomycetales</taxon>
        <taxon>Violaceomycetaceae</taxon>
        <taxon>Violaceomyces</taxon>
    </lineage>
</organism>
<name>A0ACD0P8S4_9BASI</name>
<accession>A0ACD0P8S4</accession>
<reference evidence="1 2" key="1">
    <citation type="journal article" date="2018" name="Mol. Biol. Evol.">
        <title>Broad Genomic Sampling Reveals a Smut Pathogenic Ancestry of the Fungal Clade Ustilaginomycotina.</title>
        <authorList>
            <person name="Kijpornyongpan T."/>
            <person name="Mondo S.J."/>
            <person name="Barry K."/>
            <person name="Sandor L."/>
            <person name="Lee J."/>
            <person name="Lipzen A."/>
            <person name="Pangilinan J."/>
            <person name="LaButti K."/>
            <person name="Hainaut M."/>
            <person name="Henrissat B."/>
            <person name="Grigoriev I.V."/>
            <person name="Spatafora J.W."/>
            <person name="Aime M.C."/>
        </authorList>
    </citation>
    <scope>NUCLEOTIDE SEQUENCE [LARGE SCALE GENOMIC DNA]</scope>
    <source>
        <strain evidence="1 2">SA 807</strain>
    </source>
</reference>
<sequence>MRFSFATLITAALVGAATAAPTKMQARATDIENIGTAVCYLEAGLGVTATSEFLDKELGGAISDLEEKLGVTDLEKALNTTSCKIKPTDSDLILVAKGICYLEKGLGITALSDSADKLLGGAISELEKTLGITQLETLLKLNTC</sequence>
<proteinExistence type="predicted"/>
<dbReference type="EMBL" id="KZ819684">
    <property type="protein sequence ID" value="PWN54454.1"/>
    <property type="molecule type" value="Genomic_DNA"/>
</dbReference>
<gene>
    <name evidence="1" type="ORF">IE53DRAFT_382946</name>
</gene>